<evidence type="ECO:0000256" key="3">
    <source>
        <dbReference type="ARBA" id="ARBA00023038"/>
    </source>
</evidence>
<name>A0ABD0X4V2_UMBPY</name>
<evidence type="ECO:0000256" key="1">
    <source>
        <dbReference type="ARBA" id="ARBA00022723"/>
    </source>
</evidence>
<evidence type="ECO:0000256" key="4">
    <source>
        <dbReference type="PROSITE-ProRule" id="PRU00125"/>
    </source>
</evidence>
<dbReference type="Gene3D" id="2.10.110.10">
    <property type="entry name" value="Cysteine Rich Protein"/>
    <property type="match status" value="1"/>
</dbReference>
<evidence type="ECO:0000256" key="2">
    <source>
        <dbReference type="ARBA" id="ARBA00022833"/>
    </source>
</evidence>
<proteinExistence type="predicted"/>
<dbReference type="PROSITE" id="PS50023">
    <property type="entry name" value="LIM_DOMAIN_2"/>
    <property type="match status" value="1"/>
</dbReference>
<feature type="domain" description="LIM zinc-binding" evidence="6">
    <location>
        <begin position="204"/>
        <end position="266"/>
    </location>
</feature>
<comment type="caution">
    <text evidence="7">The sequence shown here is derived from an EMBL/GenBank/DDBJ whole genome shotgun (WGS) entry which is preliminary data.</text>
</comment>
<keyword evidence="1 4" id="KW-0479">Metal-binding</keyword>
<evidence type="ECO:0000313" key="7">
    <source>
        <dbReference type="EMBL" id="KAL0994298.1"/>
    </source>
</evidence>
<keyword evidence="8" id="KW-1185">Reference proteome</keyword>
<dbReference type="InterPro" id="IPR001781">
    <property type="entry name" value="Znf_LIM"/>
</dbReference>
<dbReference type="EMBL" id="JAGEUA010000003">
    <property type="protein sequence ID" value="KAL0994298.1"/>
    <property type="molecule type" value="Genomic_DNA"/>
</dbReference>
<sequence>MESFWAEMATRKHKVTGDKESEKLAAVAQLVLFKRHLCCVIAEPSNVEPLTAEEVNKWSPPRVSPMARSYVLSAVKELDKKDKRAPTSTDFTPKVFVAPKVAAEKRPKELSKTGIQEAVKKSINSAVSEENPGLSTAFELEDAMTREPVKPSAKDVWSDNAVTSSPEPTSTPCLGQSPSLVQQKKEAAQDQIVHDFCHTKDGRDICSYCNKSICGHDKIMVNDPPTSSHIECFKCGECSMPLGDLMTAMFYHKGMIKCNGCINKIV</sequence>
<organism evidence="7 8">
    <name type="scientific">Umbra pygmaea</name>
    <name type="common">Eastern mudminnow</name>
    <dbReference type="NCBI Taxonomy" id="75934"/>
    <lineage>
        <taxon>Eukaryota</taxon>
        <taxon>Metazoa</taxon>
        <taxon>Chordata</taxon>
        <taxon>Craniata</taxon>
        <taxon>Vertebrata</taxon>
        <taxon>Euteleostomi</taxon>
        <taxon>Actinopterygii</taxon>
        <taxon>Neopterygii</taxon>
        <taxon>Teleostei</taxon>
        <taxon>Protacanthopterygii</taxon>
        <taxon>Esociformes</taxon>
        <taxon>Umbridae</taxon>
        <taxon>Umbra</taxon>
    </lineage>
</organism>
<evidence type="ECO:0000313" key="8">
    <source>
        <dbReference type="Proteomes" id="UP001557470"/>
    </source>
</evidence>
<feature type="compositionally biased region" description="Basic and acidic residues" evidence="5">
    <location>
        <begin position="146"/>
        <end position="157"/>
    </location>
</feature>
<keyword evidence="2 4" id="KW-0862">Zinc</keyword>
<evidence type="ECO:0000259" key="6">
    <source>
        <dbReference type="PROSITE" id="PS50023"/>
    </source>
</evidence>
<dbReference type="GO" id="GO:0046872">
    <property type="term" value="F:metal ion binding"/>
    <property type="evidence" value="ECO:0007669"/>
    <property type="project" value="UniProtKB-KW"/>
</dbReference>
<dbReference type="CDD" id="cd08368">
    <property type="entry name" value="LIM"/>
    <property type="match status" value="1"/>
</dbReference>
<dbReference type="Proteomes" id="UP001557470">
    <property type="component" value="Unassembled WGS sequence"/>
</dbReference>
<dbReference type="SMART" id="SM00132">
    <property type="entry name" value="LIM"/>
    <property type="match status" value="1"/>
</dbReference>
<protein>
    <recommendedName>
        <fullName evidence="6">LIM zinc-binding domain-containing protein</fullName>
    </recommendedName>
</protein>
<accession>A0ABD0X4V2</accession>
<dbReference type="AlphaFoldDB" id="A0ABD0X4V2"/>
<dbReference type="Pfam" id="PF00412">
    <property type="entry name" value="LIM"/>
    <property type="match status" value="1"/>
</dbReference>
<gene>
    <name evidence="7" type="ORF">UPYG_G00120390</name>
</gene>
<feature type="region of interest" description="Disordered" evidence="5">
    <location>
        <begin position="146"/>
        <end position="173"/>
    </location>
</feature>
<feature type="compositionally biased region" description="Polar residues" evidence="5">
    <location>
        <begin position="160"/>
        <end position="173"/>
    </location>
</feature>
<reference evidence="7 8" key="1">
    <citation type="submission" date="2024-06" db="EMBL/GenBank/DDBJ databases">
        <authorList>
            <person name="Pan Q."/>
            <person name="Wen M."/>
            <person name="Jouanno E."/>
            <person name="Zahm M."/>
            <person name="Klopp C."/>
            <person name="Cabau C."/>
            <person name="Louis A."/>
            <person name="Berthelot C."/>
            <person name="Parey E."/>
            <person name="Roest Crollius H."/>
            <person name="Montfort J."/>
            <person name="Robinson-Rechavi M."/>
            <person name="Bouchez O."/>
            <person name="Lampietro C."/>
            <person name="Lopez Roques C."/>
            <person name="Donnadieu C."/>
            <person name="Postlethwait J."/>
            <person name="Bobe J."/>
            <person name="Verreycken H."/>
            <person name="Guiguen Y."/>
        </authorList>
    </citation>
    <scope>NUCLEOTIDE SEQUENCE [LARGE SCALE GENOMIC DNA]</scope>
    <source>
        <strain evidence="7">Up_M1</strain>
        <tissue evidence="7">Testis</tissue>
    </source>
</reference>
<evidence type="ECO:0000256" key="5">
    <source>
        <dbReference type="SAM" id="MobiDB-lite"/>
    </source>
</evidence>
<keyword evidence="3 4" id="KW-0440">LIM domain</keyword>